<reference evidence="1 2" key="1">
    <citation type="journal article" date="2014" name="J. Biotechnol.">
        <title>Complete genome sequence of the actinobacterium Amycolatopsis japonica MG417-CF17(T) (=DSM 44213T) producing (S,S)-N,N'-ethylenediaminedisuccinic acid.</title>
        <authorList>
            <person name="Stegmann E."/>
            <person name="Albersmeier A."/>
            <person name="Spohn M."/>
            <person name="Gert H."/>
            <person name="Weber T."/>
            <person name="Wohlleben W."/>
            <person name="Kalinowski J."/>
            <person name="Ruckert C."/>
        </authorList>
    </citation>
    <scope>NUCLEOTIDE SEQUENCE [LARGE SCALE GENOMIC DNA]</scope>
    <source>
        <strain evidence="2">MG417-CF17 (DSM 44213)</strain>
    </source>
</reference>
<dbReference type="AlphaFoldDB" id="A0A075V1K7"/>
<protein>
    <submittedName>
        <fullName evidence="1">Conserved putative secreted protein</fullName>
    </submittedName>
</protein>
<dbReference type="KEGG" id="aja:AJAP_37930"/>
<proteinExistence type="predicted"/>
<dbReference type="eggNOG" id="COG3021">
    <property type="taxonomic scope" value="Bacteria"/>
</dbReference>
<accession>A0A075V1K7</accession>
<evidence type="ECO:0000313" key="1">
    <source>
        <dbReference type="EMBL" id="AIG80377.1"/>
    </source>
</evidence>
<dbReference type="HOGENOM" id="CLU_1022253_0_0_11"/>
<gene>
    <name evidence="1" type="ORF">AJAP_37930</name>
</gene>
<keyword evidence="2" id="KW-1185">Reference proteome</keyword>
<organism evidence="1 2">
    <name type="scientific">Amycolatopsis japonica</name>
    <dbReference type="NCBI Taxonomy" id="208439"/>
    <lineage>
        <taxon>Bacteria</taxon>
        <taxon>Bacillati</taxon>
        <taxon>Actinomycetota</taxon>
        <taxon>Actinomycetes</taxon>
        <taxon>Pseudonocardiales</taxon>
        <taxon>Pseudonocardiaceae</taxon>
        <taxon>Amycolatopsis</taxon>
        <taxon>Amycolatopsis japonica group</taxon>
    </lineage>
</organism>
<dbReference type="Proteomes" id="UP000028492">
    <property type="component" value="Chromosome"/>
</dbReference>
<dbReference type="InterPro" id="IPR006311">
    <property type="entry name" value="TAT_signal"/>
</dbReference>
<dbReference type="EMBL" id="CP008953">
    <property type="protein sequence ID" value="AIG80377.1"/>
    <property type="molecule type" value="Genomic_DNA"/>
</dbReference>
<evidence type="ECO:0000313" key="2">
    <source>
        <dbReference type="Proteomes" id="UP000028492"/>
    </source>
</evidence>
<dbReference type="PROSITE" id="PS51318">
    <property type="entry name" value="TAT"/>
    <property type="match status" value="1"/>
</dbReference>
<name>A0A075V1K7_9PSEU</name>
<sequence length="268" mass="29540">MSGMLNRRKALALGGGVALGAMVAGAGTASAATGWIRLPIVTANIGRDNLGAREAAIDAVRNCDSLVRPLVGWQEINEGDTGEPAMIDHYFGPLYNNAFLRHNTSFRIPISIPQPWEVASAKTTYVHGGITGVTPPRWINEVVVRHQSHPTLQFALINSHYIANAYNGDQRADLRDEWNEHKRIHASRVLAHHNVGRLVFWTADTNNPNYYKATGLDAERRCFGTGIDRINWLAGNGVVQEQFIDTKTVDMRVDGHDARVAVFQVRLA</sequence>